<dbReference type="KEGG" id="vg:80832289"/>
<evidence type="ECO:0008006" key="3">
    <source>
        <dbReference type="Google" id="ProtNLM"/>
    </source>
</evidence>
<proteinExistence type="predicted"/>
<accession>A0A9X9JRH7</accession>
<keyword evidence="2" id="KW-1185">Reference proteome</keyword>
<dbReference type="RefSeq" id="YP_010845139.1">
    <property type="nucleotide sequence ID" value="NC_079185.1"/>
</dbReference>
<sequence length="477" mass="51993">MQRPLIGGRVWAINGARRVPDLAKYQQGWIDEIPTYEVLNHLQYRSDLCLNALAERGVMEWGSDIPYGLNSLVWDDTDNQIYVSLVASPSQSLAPSANSAHWGKSAVQITSAELEAAEQRFDSHVNSTTNPHSVTASQAGTLTAAQIYDLTNAVQASIDSHVANTNNPHNVTAAQAGGVSASQGGRFTGQVEFAAEETLINSASAGTHALHSSATWTGLRRDNKRLGIRVSDGRAFYDDGNGEQVIMNEDEYIAFRETIEPDFAVPTPDFRIDPISSLHIPIGAGMSEFLAPGTRNYIDKSGNTASASANEPRIYYTGMRLNCGTGYQEVLVIDAPLNLQGFDTPTLFLEFAWTSIPNTGYKLWSDNSVRDDKIWVNNNRLELVLHDVLDAEYVFNLGPIGSVAEITKVAFTIDGSEVVTYRDGVETARAQMSFAPSGPWTKFYLGHQDTSISGSAIDARCMMTWAQVLTANQISTL</sequence>
<dbReference type="EMBL" id="OP056089">
    <property type="protein sequence ID" value="UYD72134.1"/>
    <property type="molecule type" value="Genomic_DNA"/>
</dbReference>
<evidence type="ECO:0000313" key="1">
    <source>
        <dbReference type="EMBL" id="UYD72134.1"/>
    </source>
</evidence>
<dbReference type="GeneID" id="80832289"/>
<name>A0A9X9JRH7_9CAUD</name>
<organism evidence="1 2">
    <name type="scientific">Vibrio phage vB_VpaM_VPs20</name>
    <dbReference type="NCBI Taxonomy" id="2978980"/>
    <lineage>
        <taxon>Viruses</taxon>
        <taxon>Duplodnaviria</taxon>
        <taxon>Heunggongvirae</taxon>
        <taxon>Uroviricota</taxon>
        <taxon>Caudoviricetes</taxon>
        <taxon>Chaseviridae</taxon>
        <taxon>Nefertitivirinae</taxon>
        <taxon>Liaoningvirus</taxon>
        <taxon>Liaoningvirus VPs20</taxon>
    </lineage>
</organism>
<dbReference type="SUPFAM" id="SSF49899">
    <property type="entry name" value="Concanavalin A-like lectins/glucanases"/>
    <property type="match status" value="1"/>
</dbReference>
<dbReference type="Proteomes" id="UP001163333">
    <property type="component" value="Segment"/>
</dbReference>
<reference evidence="1" key="1">
    <citation type="submission" date="2022-07" db="EMBL/GenBank/DDBJ databases">
        <authorList>
            <person name="Liu S."/>
        </authorList>
    </citation>
    <scope>NUCLEOTIDE SEQUENCE</scope>
</reference>
<protein>
    <recommendedName>
        <fullName evidence="3">Tail fiber protein</fullName>
    </recommendedName>
</protein>
<dbReference type="InterPro" id="IPR013320">
    <property type="entry name" value="ConA-like_dom_sf"/>
</dbReference>
<evidence type="ECO:0000313" key="2">
    <source>
        <dbReference type="Proteomes" id="UP001163333"/>
    </source>
</evidence>